<dbReference type="Gene3D" id="3.90.1590.10">
    <property type="entry name" value="glutathione-dependent formaldehyde- activating enzyme (gfa)"/>
    <property type="match status" value="1"/>
</dbReference>
<comment type="similarity">
    <text evidence="1">Belongs to the Gfa family.</text>
</comment>
<sequence>MERSAENNTDGASIKPVSSLRSHFEKLATLKPQMPPPTLAQSPRSASHRNHGEEGAQPAGRVSLDVVRGASPYTTAGLGGQGPEQYSATPSKRGLRALTPDSASRQRPVSMSALTGPRSPPTLVVNSPQSPSKSLHLPSIPIGSATSPQGPLTPAVPTSRPPLAVSSQHVRTPSHSMTANLCQRTPQTTDVSDVQIRSKRILPDPPHGTIARNALAPPPINRAEKPKIPTKPGFAGSDFVGSILQPEMTRTGDRGSPFSTPRSSGGSPEADEVTPNSTARRISSYAPIEGSDEVNFPRPPIHYSVVDRRRGQNDTSSRRKLSVDARESGFTKGQPSLRDLPERRPGLPPRPDSSETSQRIVLAWQDADHQRMDSYSDQGQRGLPSGGRSSISGPTKPAWSTSEFLPPPKRSATSISQDGSKLDHRNVGAKGPSLQQPNKSAIEDTNGRVLKLENNLAASLEYPDASQTNRRPPFFRRELREIQTKYETKLFDIYGQHVCTTGYLTRAWNSLSGDPLMSLSHGDRIKITALAFKPGATTDEEGLRLWLGTSYGEIQEVDLLKQDILFKKPSAHAGREIIKIHRHENSMWSLDDEGKLHIWLPDEEGLPNLHDNPVSLRVPRGHTFSMVIRDCLWLATGKEIRVFRPSSNNEASFCVTQHPLIQANVGEVTSGAVISGQLDRVYFGHTDGKVTVYSTKDYTCLGVVNVSVYKINALAGAGSCLWAGYNTGMIYVYDTRSQPWKIKKDWHAHENPVANILVDRSSVWKLGRLQIASIGMDNAIRLWDGMLEEDWLDDDMQKHDTEYCEFREIKAVVMTWNAGASTPSDLRYEEKATNVFREMLRVEESPELLVFGFQELVDLEDKALTAKSFFKGNKKKDSSEQEHMSRQYRAWRDYLVRCIEDSMPADEPYDLLHTVSMVGLFTCVFVKGSERGRFRDINTAEVKRGMGGLHGNKGALILRFVVDDSSLCFANCHLAAGQTQTVHRNNDVKVILESEALPPERNPSTRRDTYSGGGDGSMIMDHEICVLYGDLNYRIDTMGRDTVIKAINANNLEKLLERDQLLVSRRRNPTFRLNVFNESAITFAPTYKYDVGTDDYDSSEKHRSPAWCDRMLYRGLGRIRQLEYRRHELRTSDHRPVSGLFSMRVKSISAKRRTLVWQACERRFAEAKQKLAREVKMGLDDWKYRAPYKLHENDPNFNVRYEGGCHCGRVKYQLSREKPLDSKYCHCTTCQRLHGAPFQWAAIFHKDDINFTHGHHDLGWYDSSEKTTAHKLPCKVSCAYCRSPIMDEGRNMILLFPPLIHFKSKEDKQNFAPTCHMFYGQRVVDIPDGKPKWTGINDQSDLIEDSPPELKKRKREEAEQEEAKDDKKDD</sequence>
<evidence type="ECO:0000256" key="1">
    <source>
        <dbReference type="ARBA" id="ARBA00005495"/>
    </source>
</evidence>
<dbReference type="EMBL" id="FWEW01000486">
    <property type="protein sequence ID" value="SLM35017.1"/>
    <property type="molecule type" value="Genomic_DNA"/>
</dbReference>
<feature type="compositionally biased region" description="Polar residues" evidence="4">
    <location>
        <begin position="257"/>
        <end position="266"/>
    </location>
</feature>
<feature type="compositionally biased region" description="Polar residues" evidence="4">
    <location>
        <begin position="124"/>
        <end position="133"/>
    </location>
</feature>
<dbReference type="SMART" id="SM00128">
    <property type="entry name" value="IPPc"/>
    <property type="match status" value="1"/>
</dbReference>
<dbReference type="GO" id="GO:0046872">
    <property type="term" value="F:metal ion binding"/>
    <property type="evidence" value="ECO:0007669"/>
    <property type="project" value="UniProtKB-KW"/>
</dbReference>
<evidence type="ECO:0000256" key="4">
    <source>
        <dbReference type="SAM" id="MobiDB-lite"/>
    </source>
</evidence>
<dbReference type="InterPro" id="IPR000300">
    <property type="entry name" value="IPPc"/>
</dbReference>
<feature type="compositionally biased region" description="Polar residues" evidence="4">
    <location>
        <begin position="1"/>
        <end position="11"/>
    </location>
</feature>
<dbReference type="PROSITE" id="PS51891">
    <property type="entry name" value="CENP_V_GFA"/>
    <property type="match status" value="1"/>
</dbReference>
<feature type="compositionally biased region" description="Polar residues" evidence="4">
    <location>
        <begin position="387"/>
        <end position="403"/>
    </location>
</feature>
<dbReference type="Gene3D" id="3.60.10.10">
    <property type="entry name" value="Endonuclease/exonuclease/phosphatase"/>
    <property type="match status" value="1"/>
</dbReference>
<dbReference type="InterPro" id="IPR036322">
    <property type="entry name" value="WD40_repeat_dom_sf"/>
</dbReference>
<name>A0A1W5CVX7_9LECA</name>
<accession>A0A1W5CVX7</accession>
<dbReference type="GO" id="GO:0046856">
    <property type="term" value="P:phosphatidylinositol dephosphorylation"/>
    <property type="evidence" value="ECO:0007669"/>
    <property type="project" value="InterPro"/>
</dbReference>
<feature type="region of interest" description="Disordered" evidence="4">
    <location>
        <begin position="1329"/>
        <end position="1370"/>
    </location>
</feature>
<dbReference type="Proteomes" id="UP000192927">
    <property type="component" value="Unassembled WGS sequence"/>
</dbReference>
<dbReference type="InterPro" id="IPR015943">
    <property type="entry name" value="WD40/YVTN_repeat-like_dom_sf"/>
</dbReference>
<keyword evidence="2" id="KW-0479">Metal-binding</keyword>
<dbReference type="GO" id="GO:0016846">
    <property type="term" value="F:carbon-sulfur lyase activity"/>
    <property type="evidence" value="ECO:0007669"/>
    <property type="project" value="InterPro"/>
</dbReference>
<dbReference type="Pfam" id="PF04828">
    <property type="entry name" value="GFA"/>
    <property type="match status" value="1"/>
</dbReference>
<feature type="compositionally biased region" description="Polar residues" evidence="4">
    <location>
        <begin position="165"/>
        <end position="192"/>
    </location>
</feature>
<organism evidence="6 7">
    <name type="scientific">Lasallia pustulata</name>
    <dbReference type="NCBI Taxonomy" id="136370"/>
    <lineage>
        <taxon>Eukaryota</taxon>
        <taxon>Fungi</taxon>
        <taxon>Dikarya</taxon>
        <taxon>Ascomycota</taxon>
        <taxon>Pezizomycotina</taxon>
        <taxon>Lecanoromycetes</taxon>
        <taxon>OSLEUM clade</taxon>
        <taxon>Umbilicariomycetidae</taxon>
        <taxon>Umbilicariales</taxon>
        <taxon>Umbilicariaceae</taxon>
        <taxon>Lasallia</taxon>
    </lineage>
</organism>
<keyword evidence="3" id="KW-0862">Zinc</keyword>
<dbReference type="InterPro" id="IPR046985">
    <property type="entry name" value="IP5"/>
</dbReference>
<dbReference type="PANTHER" id="PTHR11200">
    <property type="entry name" value="INOSITOL 5-PHOSPHATASE"/>
    <property type="match status" value="1"/>
</dbReference>
<reference evidence="7" key="1">
    <citation type="submission" date="2017-03" db="EMBL/GenBank/DDBJ databases">
        <authorList>
            <person name="Sharma R."/>
            <person name="Thines M."/>
        </authorList>
    </citation>
    <scope>NUCLEOTIDE SEQUENCE [LARGE SCALE GENOMIC DNA]</scope>
</reference>
<evidence type="ECO:0000256" key="3">
    <source>
        <dbReference type="ARBA" id="ARBA00022833"/>
    </source>
</evidence>
<dbReference type="FunFam" id="3.60.10.10:FF:000036">
    <property type="entry name" value="Inositol polyphosphate phosphatase, putative"/>
    <property type="match status" value="1"/>
</dbReference>
<feature type="domain" description="CENP-V/GFA" evidence="5">
    <location>
        <begin position="1201"/>
        <end position="1334"/>
    </location>
</feature>
<dbReference type="Gene3D" id="2.130.10.10">
    <property type="entry name" value="YVTN repeat-like/Quinoprotein amine dehydrogenase"/>
    <property type="match status" value="1"/>
</dbReference>
<protein>
    <submittedName>
        <fullName evidence="6">WD40/YVTN repeat-like-containing domain</fullName>
    </submittedName>
</protein>
<dbReference type="InterPro" id="IPR036691">
    <property type="entry name" value="Endo/exonu/phosph_ase_sf"/>
</dbReference>
<proteinExistence type="inferred from homology"/>
<dbReference type="SUPFAM" id="SSF51316">
    <property type="entry name" value="Mss4-like"/>
    <property type="match status" value="1"/>
</dbReference>
<evidence type="ECO:0000259" key="5">
    <source>
        <dbReference type="PROSITE" id="PS51891"/>
    </source>
</evidence>
<dbReference type="Pfam" id="PF22669">
    <property type="entry name" value="Exo_endo_phos2"/>
    <property type="match status" value="1"/>
</dbReference>
<dbReference type="GO" id="GO:0004439">
    <property type="term" value="F:phosphatidylinositol-4,5-bisphosphate 5-phosphatase activity"/>
    <property type="evidence" value="ECO:0007669"/>
    <property type="project" value="TreeGrafter"/>
</dbReference>
<dbReference type="SUPFAM" id="SSF56219">
    <property type="entry name" value="DNase I-like"/>
    <property type="match status" value="1"/>
</dbReference>
<feature type="region of interest" description="Disordered" evidence="4">
    <location>
        <begin position="1"/>
        <end position="440"/>
    </location>
</feature>
<evidence type="ECO:0000313" key="6">
    <source>
        <dbReference type="EMBL" id="SLM35017.1"/>
    </source>
</evidence>
<dbReference type="PANTHER" id="PTHR11200:SF240">
    <property type="entry name" value="INOSITOL POLYPHOSPHATE 5-PHOSPHATASE C9G1.10C-RELATED"/>
    <property type="match status" value="1"/>
</dbReference>
<evidence type="ECO:0000256" key="2">
    <source>
        <dbReference type="ARBA" id="ARBA00022723"/>
    </source>
</evidence>
<keyword evidence="7" id="KW-1185">Reference proteome</keyword>
<dbReference type="SUPFAM" id="SSF50978">
    <property type="entry name" value="WD40 repeat-like"/>
    <property type="match status" value="1"/>
</dbReference>
<evidence type="ECO:0000313" key="7">
    <source>
        <dbReference type="Proteomes" id="UP000192927"/>
    </source>
</evidence>
<dbReference type="InterPro" id="IPR006913">
    <property type="entry name" value="CENP-V/GFA"/>
</dbReference>
<dbReference type="InterPro" id="IPR011057">
    <property type="entry name" value="Mss4-like_sf"/>
</dbReference>
<feature type="compositionally biased region" description="Polar residues" evidence="4">
    <location>
        <begin position="101"/>
        <end position="113"/>
    </location>
</feature>